<organism evidence="1 2">
    <name type="scientific">Dentiscutata heterogama</name>
    <dbReference type="NCBI Taxonomy" id="1316150"/>
    <lineage>
        <taxon>Eukaryota</taxon>
        <taxon>Fungi</taxon>
        <taxon>Fungi incertae sedis</taxon>
        <taxon>Mucoromycota</taxon>
        <taxon>Glomeromycotina</taxon>
        <taxon>Glomeromycetes</taxon>
        <taxon>Diversisporales</taxon>
        <taxon>Gigasporaceae</taxon>
        <taxon>Dentiscutata</taxon>
    </lineage>
</organism>
<evidence type="ECO:0000313" key="1">
    <source>
        <dbReference type="EMBL" id="CAG8533100.1"/>
    </source>
</evidence>
<comment type="caution">
    <text evidence="1">The sequence shown here is derived from an EMBL/GenBank/DDBJ whole genome shotgun (WGS) entry which is preliminary data.</text>
</comment>
<sequence length="119" mass="14534">KLVDFNFQETQNKIRKPNIIIKIDELLFEKLNKNNYWDNLLECIKNTEYFGENEEDEEESNDKNIEEYNNKNKDNKENNNHNKYDNNNKNKENEGVKNEGKENKKDEENEDQEEWNEKE</sequence>
<gene>
    <name evidence="1" type="ORF">DHETER_LOCUS4456</name>
</gene>
<evidence type="ECO:0000313" key="2">
    <source>
        <dbReference type="Proteomes" id="UP000789702"/>
    </source>
</evidence>
<reference evidence="1" key="1">
    <citation type="submission" date="2021-06" db="EMBL/GenBank/DDBJ databases">
        <authorList>
            <person name="Kallberg Y."/>
            <person name="Tangrot J."/>
            <person name="Rosling A."/>
        </authorList>
    </citation>
    <scope>NUCLEOTIDE SEQUENCE</scope>
    <source>
        <strain evidence="1">IL203A</strain>
    </source>
</reference>
<keyword evidence="2" id="KW-1185">Reference proteome</keyword>
<dbReference type="EMBL" id="CAJVPU010004440">
    <property type="protein sequence ID" value="CAG8533100.1"/>
    <property type="molecule type" value="Genomic_DNA"/>
</dbReference>
<accession>A0ACA9LLG6</accession>
<dbReference type="Proteomes" id="UP000789702">
    <property type="component" value="Unassembled WGS sequence"/>
</dbReference>
<proteinExistence type="predicted"/>
<feature type="non-terminal residue" evidence="1">
    <location>
        <position position="1"/>
    </location>
</feature>
<protein>
    <submittedName>
        <fullName evidence="1">2376_t:CDS:1</fullName>
    </submittedName>
</protein>
<name>A0ACA9LLG6_9GLOM</name>